<dbReference type="KEGG" id="pno:SNOG_05792"/>
<dbReference type="RefSeq" id="XP_001796188.1">
    <property type="nucleotide sequence ID" value="XM_001796136.1"/>
</dbReference>
<evidence type="ECO:0000313" key="2">
    <source>
        <dbReference type="EMBL" id="EAT86856.1"/>
    </source>
</evidence>
<dbReference type="GeneID" id="5973065"/>
<feature type="chain" id="PRO_5004178069" evidence="1">
    <location>
        <begin position="21"/>
        <end position="132"/>
    </location>
</feature>
<sequence length="132" mass="14503">MARFIALLVLFSSLDRKIWNIRLGDYPAIQAPVYDNREVWLKLGDLRFGTVQSVGMDREHVSSGLGDSQLWLSPKNMGGGIDNPQISGSGGKPAEWLKKSSYACSNVELALDAPFMFLSRLEADSMPAVDVV</sequence>
<evidence type="ECO:0000313" key="3">
    <source>
        <dbReference type="Proteomes" id="UP000001055"/>
    </source>
</evidence>
<organism evidence="2 3">
    <name type="scientific">Phaeosphaeria nodorum (strain SN15 / ATCC MYA-4574 / FGSC 10173)</name>
    <name type="common">Glume blotch fungus</name>
    <name type="synonym">Parastagonospora nodorum</name>
    <dbReference type="NCBI Taxonomy" id="321614"/>
    <lineage>
        <taxon>Eukaryota</taxon>
        <taxon>Fungi</taxon>
        <taxon>Dikarya</taxon>
        <taxon>Ascomycota</taxon>
        <taxon>Pezizomycotina</taxon>
        <taxon>Dothideomycetes</taxon>
        <taxon>Pleosporomycetidae</taxon>
        <taxon>Pleosporales</taxon>
        <taxon>Pleosporineae</taxon>
        <taxon>Phaeosphaeriaceae</taxon>
        <taxon>Parastagonospora</taxon>
    </lineage>
</organism>
<dbReference type="AlphaFoldDB" id="Q0UR22"/>
<accession>Q0UR22</accession>
<gene>
    <name evidence="2" type="ORF">SNOG_05792</name>
</gene>
<reference evidence="3" key="1">
    <citation type="journal article" date="2007" name="Plant Cell">
        <title>Dothideomycete-plant interactions illuminated by genome sequencing and EST analysis of the wheat pathogen Stagonospora nodorum.</title>
        <authorList>
            <person name="Hane J.K."/>
            <person name="Lowe R.G."/>
            <person name="Solomon P.S."/>
            <person name="Tan K.C."/>
            <person name="Schoch C.L."/>
            <person name="Spatafora J.W."/>
            <person name="Crous P.W."/>
            <person name="Kodira C."/>
            <person name="Birren B.W."/>
            <person name="Galagan J.E."/>
            <person name="Torriani S.F."/>
            <person name="McDonald B.A."/>
            <person name="Oliver R.P."/>
        </authorList>
    </citation>
    <scope>NUCLEOTIDE SEQUENCE [LARGE SCALE GENOMIC DNA]</scope>
    <source>
        <strain evidence="3">SN15 / ATCC MYA-4574 / FGSC 10173</strain>
    </source>
</reference>
<keyword evidence="1" id="KW-0732">Signal</keyword>
<dbReference type="EMBL" id="CH445332">
    <property type="protein sequence ID" value="EAT86856.1"/>
    <property type="molecule type" value="Genomic_DNA"/>
</dbReference>
<name>Q0UR22_PHANO</name>
<dbReference type="Proteomes" id="UP000001055">
    <property type="component" value="Unassembled WGS sequence"/>
</dbReference>
<feature type="signal peptide" evidence="1">
    <location>
        <begin position="1"/>
        <end position="20"/>
    </location>
</feature>
<protein>
    <submittedName>
        <fullName evidence="2">Uncharacterized protein</fullName>
    </submittedName>
</protein>
<evidence type="ECO:0000256" key="1">
    <source>
        <dbReference type="SAM" id="SignalP"/>
    </source>
</evidence>
<dbReference type="InParanoid" id="Q0UR22"/>
<proteinExistence type="predicted"/>